<keyword evidence="3" id="KW-1185">Reference proteome</keyword>
<protein>
    <recommendedName>
        <fullName evidence="1">XPG-I domain-containing protein</fullName>
    </recommendedName>
</protein>
<dbReference type="AlphaFoldDB" id="A0A0C2YPC0"/>
<evidence type="ECO:0000313" key="3">
    <source>
        <dbReference type="Proteomes" id="UP000053424"/>
    </source>
</evidence>
<dbReference type="Proteomes" id="UP000053424">
    <property type="component" value="Unassembled WGS sequence"/>
</dbReference>
<feature type="domain" description="XPG-I" evidence="1">
    <location>
        <begin position="182"/>
        <end position="223"/>
    </location>
</feature>
<gene>
    <name evidence="2" type="ORF">M413DRAFT_26867</name>
</gene>
<dbReference type="PANTHER" id="PTHR11081:SF75">
    <property type="entry name" value="ENDONUCLEASE, PUTATIVE (AFU_ORTHOLOGUE AFUA_3G13260)-RELATED"/>
    <property type="match status" value="1"/>
</dbReference>
<evidence type="ECO:0000259" key="1">
    <source>
        <dbReference type="Pfam" id="PF00867"/>
    </source>
</evidence>
<dbReference type="PRINTS" id="PR00853">
    <property type="entry name" value="XPGRADSUPER"/>
</dbReference>
<dbReference type="InterPro" id="IPR006084">
    <property type="entry name" value="XPG/Rad2"/>
</dbReference>
<dbReference type="STRING" id="686832.A0A0C2YPC0"/>
<evidence type="ECO:0000313" key="2">
    <source>
        <dbReference type="EMBL" id="KIM42897.1"/>
    </source>
</evidence>
<dbReference type="OrthoDB" id="2148513at2759"/>
<accession>A0A0C2YPC0</accession>
<reference evidence="3" key="2">
    <citation type="submission" date="2015-01" db="EMBL/GenBank/DDBJ databases">
        <title>Evolutionary Origins and Diversification of the Mycorrhizal Mutualists.</title>
        <authorList>
            <consortium name="DOE Joint Genome Institute"/>
            <consortium name="Mycorrhizal Genomics Consortium"/>
            <person name="Kohler A."/>
            <person name="Kuo A."/>
            <person name="Nagy L.G."/>
            <person name="Floudas D."/>
            <person name="Copeland A."/>
            <person name="Barry K.W."/>
            <person name="Cichocki N."/>
            <person name="Veneault-Fourrey C."/>
            <person name="LaButti K."/>
            <person name="Lindquist E.A."/>
            <person name="Lipzen A."/>
            <person name="Lundell T."/>
            <person name="Morin E."/>
            <person name="Murat C."/>
            <person name="Riley R."/>
            <person name="Ohm R."/>
            <person name="Sun H."/>
            <person name="Tunlid A."/>
            <person name="Henrissat B."/>
            <person name="Grigoriev I.V."/>
            <person name="Hibbett D.S."/>
            <person name="Martin F."/>
        </authorList>
    </citation>
    <scope>NUCLEOTIDE SEQUENCE [LARGE SCALE GENOMIC DNA]</scope>
    <source>
        <strain evidence="3">h7</strain>
    </source>
</reference>
<dbReference type="SUPFAM" id="SSF88723">
    <property type="entry name" value="PIN domain-like"/>
    <property type="match status" value="1"/>
</dbReference>
<dbReference type="Pfam" id="PF00867">
    <property type="entry name" value="XPG_I"/>
    <property type="match status" value="1"/>
</dbReference>
<dbReference type="InterPro" id="IPR029060">
    <property type="entry name" value="PIN-like_dom_sf"/>
</dbReference>
<dbReference type="InterPro" id="IPR006086">
    <property type="entry name" value="XPG-I_dom"/>
</dbReference>
<dbReference type="GO" id="GO:0017108">
    <property type="term" value="F:5'-flap endonuclease activity"/>
    <property type="evidence" value="ECO:0007669"/>
    <property type="project" value="TreeGrafter"/>
</dbReference>
<organism evidence="2 3">
    <name type="scientific">Hebeloma cylindrosporum</name>
    <dbReference type="NCBI Taxonomy" id="76867"/>
    <lineage>
        <taxon>Eukaryota</taxon>
        <taxon>Fungi</taxon>
        <taxon>Dikarya</taxon>
        <taxon>Basidiomycota</taxon>
        <taxon>Agaricomycotina</taxon>
        <taxon>Agaricomycetes</taxon>
        <taxon>Agaricomycetidae</taxon>
        <taxon>Agaricales</taxon>
        <taxon>Agaricineae</taxon>
        <taxon>Hymenogastraceae</taxon>
        <taxon>Hebeloma</taxon>
    </lineage>
</organism>
<proteinExistence type="predicted"/>
<dbReference type="PANTHER" id="PTHR11081">
    <property type="entry name" value="FLAP ENDONUCLEASE FAMILY MEMBER"/>
    <property type="match status" value="1"/>
</dbReference>
<dbReference type="EMBL" id="KN831777">
    <property type="protein sequence ID" value="KIM42897.1"/>
    <property type="molecule type" value="Genomic_DNA"/>
</dbReference>
<reference evidence="2 3" key="1">
    <citation type="submission" date="2014-04" db="EMBL/GenBank/DDBJ databases">
        <authorList>
            <consortium name="DOE Joint Genome Institute"/>
            <person name="Kuo A."/>
            <person name="Gay G."/>
            <person name="Dore J."/>
            <person name="Kohler A."/>
            <person name="Nagy L.G."/>
            <person name="Floudas D."/>
            <person name="Copeland A."/>
            <person name="Barry K.W."/>
            <person name="Cichocki N."/>
            <person name="Veneault-Fourrey C."/>
            <person name="LaButti K."/>
            <person name="Lindquist E.A."/>
            <person name="Lipzen A."/>
            <person name="Lundell T."/>
            <person name="Morin E."/>
            <person name="Murat C."/>
            <person name="Sun H."/>
            <person name="Tunlid A."/>
            <person name="Henrissat B."/>
            <person name="Grigoriev I.V."/>
            <person name="Hibbett D.S."/>
            <person name="Martin F."/>
            <person name="Nordberg H.P."/>
            <person name="Cantor M.N."/>
            <person name="Hua S.X."/>
        </authorList>
    </citation>
    <scope>NUCLEOTIDE SEQUENCE [LARGE SCALE GENOMIC DNA]</scope>
    <source>
        <strain evidence="3">h7</strain>
    </source>
</reference>
<dbReference type="Gene3D" id="3.40.50.1010">
    <property type="entry name" value="5'-nuclease"/>
    <property type="match status" value="2"/>
</dbReference>
<dbReference type="GO" id="GO:0006974">
    <property type="term" value="P:DNA damage response"/>
    <property type="evidence" value="ECO:0007669"/>
    <property type="project" value="UniProtKB-ARBA"/>
</dbReference>
<dbReference type="HOGENOM" id="CLU_082498_1_0_1"/>
<sequence length="224" mass="24691">MADGTWSVQYKVPYLEVISKLHSLQSETLCEASLSLTPIKQFWSIQAARDSELLSSKMGINGLWKIIAAAGEKESLHSIAVREATERKTSGSRRLILGVDMRGAMVECVAAQQTAGLNGRFHGGELKIFFNKLAVWLRSPFTLVFVFDGHEKPGIKRGTEVVSKELWWEDLSKELIGLCGYHWVQAAGEGEAELGALNKHNLIDGVITADGDAFVFGAKRVFRV</sequence>
<name>A0A0C2YPC0_HEBCY</name>
<dbReference type="CDD" id="cd09870">
    <property type="entry name" value="PIN_YEN1"/>
    <property type="match status" value="1"/>
</dbReference>